<dbReference type="Pfam" id="PF01551">
    <property type="entry name" value="Peptidase_M23"/>
    <property type="match status" value="1"/>
</dbReference>
<keyword evidence="2" id="KW-0812">Transmembrane</keyword>
<dbReference type="PANTHER" id="PTHR21666">
    <property type="entry name" value="PEPTIDASE-RELATED"/>
    <property type="match status" value="1"/>
</dbReference>
<dbReference type="InterPro" id="IPR011055">
    <property type="entry name" value="Dup_hybrid_motif"/>
</dbReference>
<dbReference type="EMBL" id="MFVH01000002">
    <property type="protein sequence ID" value="OGI92699.1"/>
    <property type="molecule type" value="Genomic_DNA"/>
</dbReference>
<name>A0A1F6XEM0_9BACT</name>
<dbReference type="Gene3D" id="2.70.70.10">
    <property type="entry name" value="Glucose Permease (Domain IIA)"/>
    <property type="match status" value="1"/>
</dbReference>
<dbReference type="InterPro" id="IPR016047">
    <property type="entry name" value="M23ase_b-sheet_dom"/>
</dbReference>
<reference evidence="4 5" key="1">
    <citation type="journal article" date="2016" name="Nat. Commun.">
        <title>Thousands of microbial genomes shed light on interconnected biogeochemical processes in an aquifer system.</title>
        <authorList>
            <person name="Anantharaman K."/>
            <person name="Brown C.T."/>
            <person name="Hug L.A."/>
            <person name="Sharon I."/>
            <person name="Castelle C.J."/>
            <person name="Probst A.J."/>
            <person name="Thomas B.C."/>
            <person name="Singh A."/>
            <person name="Wilkins M.J."/>
            <person name="Karaoz U."/>
            <person name="Brodie E.L."/>
            <person name="Williams K.H."/>
            <person name="Hubbard S.S."/>
            <person name="Banfield J.F."/>
        </authorList>
    </citation>
    <scope>NUCLEOTIDE SEQUENCE [LARGE SCALE GENOMIC DNA]</scope>
</reference>
<organism evidence="4 5">
    <name type="scientific">Candidatus Nomurabacteria bacterium RIFCSPLOWO2_01_FULL_46_18</name>
    <dbReference type="NCBI Taxonomy" id="1801783"/>
    <lineage>
        <taxon>Bacteria</taxon>
        <taxon>Candidatus Nomuraibacteriota</taxon>
    </lineage>
</organism>
<feature type="coiled-coil region" evidence="1">
    <location>
        <begin position="165"/>
        <end position="217"/>
    </location>
</feature>
<feature type="coiled-coil region" evidence="1">
    <location>
        <begin position="39"/>
        <end position="73"/>
    </location>
</feature>
<keyword evidence="1" id="KW-0175">Coiled coil</keyword>
<dbReference type="Gene3D" id="6.10.250.3150">
    <property type="match status" value="1"/>
</dbReference>
<dbReference type="SUPFAM" id="SSF51261">
    <property type="entry name" value="Duplicated hybrid motif"/>
    <property type="match status" value="1"/>
</dbReference>
<protein>
    <recommendedName>
        <fullName evidence="3">M23ase beta-sheet core domain-containing protein</fullName>
    </recommendedName>
</protein>
<dbReference type="PANTHER" id="PTHR21666:SF270">
    <property type="entry name" value="MUREIN HYDROLASE ACTIVATOR ENVC"/>
    <property type="match status" value="1"/>
</dbReference>
<dbReference type="AlphaFoldDB" id="A0A1F6XEM0"/>
<evidence type="ECO:0000313" key="4">
    <source>
        <dbReference type="EMBL" id="OGI92699.1"/>
    </source>
</evidence>
<dbReference type="InterPro" id="IPR050570">
    <property type="entry name" value="Cell_wall_metabolism_enzyme"/>
</dbReference>
<proteinExistence type="predicted"/>
<comment type="caution">
    <text evidence="4">The sequence shown here is derived from an EMBL/GenBank/DDBJ whole genome shotgun (WGS) entry which is preliminary data.</text>
</comment>
<evidence type="ECO:0000256" key="1">
    <source>
        <dbReference type="SAM" id="Coils"/>
    </source>
</evidence>
<evidence type="ECO:0000256" key="2">
    <source>
        <dbReference type="SAM" id="Phobius"/>
    </source>
</evidence>
<evidence type="ECO:0000313" key="5">
    <source>
        <dbReference type="Proteomes" id="UP000179381"/>
    </source>
</evidence>
<dbReference type="GO" id="GO:0004222">
    <property type="term" value="F:metalloendopeptidase activity"/>
    <property type="evidence" value="ECO:0007669"/>
    <property type="project" value="TreeGrafter"/>
</dbReference>
<keyword evidence="2" id="KW-1133">Transmembrane helix</keyword>
<feature type="domain" description="M23ase beta-sheet core" evidence="3">
    <location>
        <begin position="302"/>
        <end position="396"/>
    </location>
</feature>
<feature type="transmembrane region" description="Helical" evidence="2">
    <location>
        <begin position="12"/>
        <end position="33"/>
    </location>
</feature>
<dbReference type="Proteomes" id="UP000179381">
    <property type="component" value="Unassembled WGS sequence"/>
</dbReference>
<dbReference type="CDD" id="cd12797">
    <property type="entry name" value="M23_peptidase"/>
    <property type="match status" value="1"/>
</dbReference>
<keyword evidence="2" id="KW-0472">Membrane</keyword>
<accession>A0A1F6XEM0</accession>
<gene>
    <name evidence="4" type="ORF">A2933_00055</name>
</gene>
<evidence type="ECO:0000259" key="3">
    <source>
        <dbReference type="Pfam" id="PF01551"/>
    </source>
</evidence>
<sequence>MKLSKDWKRQFKLVFTGFLGTCLVVTLIFPAFFSYGQTARDLQNKIEQKNEDIAKLEAEIKQYQIQLNDLGKQKSSLAGELKQLDITRKKLVADIAITQNKIDKTNLKIGGLSSQIGSKEELIANDLRAIAENIKKTDEFEQTTLIEILLSKNDFTLVWNDVDNRATVREKIRQTINELREVKSELEDTREETIAAKKELEALKSKLADQKKIVDQNTKDKNKLLTQTKNSEANYQALVADRRAKTLVFEKELRDYESQLKYILDPSSLPGKGVLSWPLDSILITQMFGKTEDGKRLYASGTHNGADFRASIGTPVKAMTDGVVAGTGDTDIQCPGVSFGRFVLIKYNNGLAGTYGHLSLVKVSAGQKVKRGEIVAYSGNTGYSTGPHLHVSLYAKDAVEVKTLPSKSCPGRVLTQPISAINAYLDPLYYLPPYTASMVK</sequence>